<accession>A0A379Z7G1</accession>
<keyword evidence="1" id="KW-0282">Flagellum</keyword>
<dbReference type="AlphaFoldDB" id="A0A379Z7G1"/>
<protein>
    <submittedName>
        <fullName evidence="1">Flagellar rod assembly protein/muramidase FlgJ</fullName>
    </submittedName>
</protein>
<proteinExistence type="predicted"/>
<gene>
    <name evidence="1" type="ORF">NCTC10211_03318</name>
</gene>
<name>A0A379Z7G1_SERMA</name>
<sequence length="66" mass="7168">MRCKRAGYATDPQYASKLVSVIQQMKNAGEQAVKALYPRSERFVLNPVILDAAAALIAQARPGHLA</sequence>
<dbReference type="Proteomes" id="UP000254765">
    <property type="component" value="Unassembled WGS sequence"/>
</dbReference>
<keyword evidence="1" id="KW-0966">Cell projection</keyword>
<organism evidence="1 2">
    <name type="scientific">Serratia marcescens</name>
    <dbReference type="NCBI Taxonomy" id="615"/>
    <lineage>
        <taxon>Bacteria</taxon>
        <taxon>Pseudomonadati</taxon>
        <taxon>Pseudomonadota</taxon>
        <taxon>Gammaproteobacteria</taxon>
        <taxon>Enterobacterales</taxon>
        <taxon>Yersiniaceae</taxon>
        <taxon>Serratia</taxon>
    </lineage>
</organism>
<evidence type="ECO:0000313" key="1">
    <source>
        <dbReference type="EMBL" id="SUI56876.1"/>
    </source>
</evidence>
<dbReference type="EMBL" id="UGYK01000002">
    <property type="protein sequence ID" value="SUI56876.1"/>
    <property type="molecule type" value="Genomic_DNA"/>
</dbReference>
<keyword evidence="1" id="KW-0969">Cilium</keyword>
<reference evidence="1 2" key="1">
    <citation type="submission" date="2018-06" db="EMBL/GenBank/DDBJ databases">
        <authorList>
            <consortium name="Pathogen Informatics"/>
            <person name="Doyle S."/>
        </authorList>
    </citation>
    <scope>NUCLEOTIDE SEQUENCE [LARGE SCALE GENOMIC DNA]</scope>
    <source>
        <strain evidence="1 2">NCTC10211</strain>
    </source>
</reference>
<evidence type="ECO:0000313" key="2">
    <source>
        <dbReference type="Proteomes" id="UP000254765"/>
    </source>
</evidence>
<dbReference type="Gene3D" id="1.10.530.10">
    <property type="match status" value="1"/>
</dbReference>